<dbReference type="EMBL" id="JAWQEG010000092">
    <property type="protein sequence ID" value="KAK3894784.1"/>
    <property type="molecule type" value="Genomic_DNA"/>
</dbReference>
<proteinExistence type="predicted"/>
<evidence type="ECO:0000313" key="2">
    <source>
        <dbReference type="EMBL" id="KAK3894784.1"/>
    </source>
</evidence>
<feature type="region of interest" description="Disordered" evidence="1">
    <location>
        <begin position="1"/>
        <end position="45"/>
    </location>
</feature>
<comment type="caution">
    <text evidence="2">The sequence shown here is derived from an EMBL/GenBank/DDBJ whole genome shotgun (WGS) entry which is preliminary data.</text>
</comment>
<sequence>MGDGTAASASARGQQTVGDAGAVGGVERGARDSVQSGSATDRGVVNVQVAGTWSDGKEEGFPSLPFPHLALVSPACSLTLHLVPRLNVSKTK</sequence>
<organism evidence="2 3">
    <name type="scientific">Petrolisthes cinctipes</name>
    <name type="common">Flat porcelain crab</name>
    <dbReference type="NCBI Taxonomy" id="88211"/>
    <lineage>
        <taxon>Eukaryota</taxon>
        <taxon>Metazoa</taxon>
        <taxon>Ecdysozoa</taxon>
        <taxon>Arthropoda</taxon>
        <taxon>Crustacea</taxon>
        <taxon>Multicrustacea</taxon>
        <taxon>Malacostraca</taxon>
        <taxon>Eumalacostraca</taxon>
        <taxon>Eucarida</taxon>
        <taxon>Decapoda</taxon>
        <taxon>Pleocyemata</taxon>
        <taxon>Anomura</taxon>
        <taxon>Galatheoidea</taxon>
        <taxon>Porcellanidae</taxon>
        <taxon>Petrolisthes</taxon>
    </lineage>
</organism>
<evidence type="ECO:0000313" key="3">
    <source>
        <dbReference type="Proteomes" id="UP001286313"/>
    </source>
</evidence>
<dbReference type="Proteomes" id="UP001286313">
    <property type="component" value="Unassembled WGS sequence"/>
</dbReference>
<reference evidence="2" key="1">
    <citation type="submission" date="2023-10" db="EMBL/GenBank/DDBJ databases">
        <title>Genome assemblies of two species of porcelain crab, Petrolisthes cinctipes and Petrolisthes manimaculis (Anomura: Porcellanidae).</title>
        <authorList>
            <person name="Angst P."/>
        </authorList>
    </citation>
    <scope>NUCLEOTIDE SEQUENCE</scope>
    <source>
        <strain evidence="2">PB745_01</strain>
        <tissue evidence="2">Gill</tissue>
    </source>
</reference>
<protein>
    <submittedName>
        <fullName evidence="2">Uncharacterized protein</fullName>
    </submittedName>
</protein>
<dbReference type="AlphaFoldDB" id="A0AAE1GN90"/>
<accession>A0AAE1GN90</accession>
<gene>
    <name evidence="2" type="ORF">Pcinc_001506</name>
</gene>
<name>A0AAE1GN90_PETCI</name>
<feature type="compositionally biased region" description="Polar residues" evidence="1">
    <location>
        <begin position="7"/>
        <end position="16"/>
    </location>
</feature>
<evidence type="ECO:0000256" key="1">
    <source>
        <dbReference type="SAM" id="MobiDB-lite"/>
    </source>
</evidence>
<keyword evidence="3" id="KW-1185">Reference proteome</keyword>